<dbReference type="PANTHER" id="PTHR48081">
    <property type="entry name" value="AB HYDROLASE SUPERFAMILY PROTEIN C4A8.06C"/>
    <property type="match status" value="1"/>
</dbReference>
<dbReference type="InterPro" id="IPR050300">
    <property type="entry name" value="GDXG_lipolytic_enzyme"/>
</dbReference>
<evidence type="ECO:0000313" key="3">
    <source>
        <dbReference type="EMBL" id="MBD2840744.1"/>
    </source>
</evidence>
<dbReference type="InterPro" id="IPR013094">
    <property type="entry name" value="AB_hydrolase_3"/>
</dbReference>
<protein>
    <submittedName>
        <fullName evidence="3">Alpha/beta hydrolase</fullName>
    </submittedName>
</protein>
<dbReference type="GO" id="GO:0016787">
    <property type="term" value="F:hydrolase activity"/>
    <property type="evidence" value="ECO:0007669"/>
    <property type="project" value="UniProtKB-KW"/>
</dbReference>
<evidence type="ECO:0000313" key="4">
    <source>
        <dbReference type="Proteomes" id="UP000635384"/>
    </source>
</evidence>
<dbReference type="Proteomes" id="UP000635384">
    <property type="component" value="Unassembled WGS sequence"/>
</dbReference>
<keyword evidence="1 3" id="KW-0378">Hydrolase</keyword>
<evidence type="ECO:0000256" key="1">
    <source>
        <dbReference type="ARBA" id="ARBA00022801"/>
    </source>
</evidence>
<sequence length="312" mass="34290">MLSETSIELRTAKPSLMMRAIKWLMARRKPVFPHTASEFEAYMAQRDLPQDAPMPEKFESKYVVERWEAAGQPVVTLHPKSGPGVWHMLYFHGGGFVLPMFDVHWPLIAAMVERLGVSVTVPLYDVVPESSHAVQDALADEVYAKFAASHDPSRIILNGDSAGGHMALSLALRLARAGGAMPGKLALFAPWLDLTMQDEGIRGVEPHDTMLKIGTLRSCGKMFAGDRDPGSAECSPLYASAEDLALLPPTRIWTGRHDLFIVDSRTFTGKLRDAGVDAKLYEYEGAPHVFMAVTPTKESKDTLKLLGEFLAA</sequence>
<dbReference type="InterPro" id="IPR029058">
    <property type="entry name" value="AB_hydrolase_fold"/>
</dbReference>
<evidence type="ECO:0000259" key="2">
    <source>
        <dbReference type="Pfam" id="PF07859"/>
    </source>
</evidence>
<gene>
    <name evidence="3" type="ORF">IB285_00570</name>
</gene>
<organism evidence="3 4">
    <name type="scientific">Erythrobacter rubeus</name>
    <dbReference type="NCBI Taxonomy" id="2760803"/>
    <lineage>
        <taxon>Bacteria</taxon>
        <taxon>Pseudomonadati</taxon>
        <taxon>Pseudomonadota</taxon>
        <taxon>Alphaproteobacteria</taxon>
        <taxon>Sphingomonadales</taxon>
        <taxon>Erythrobacteraceae</taxon>
        <taxon>Erythrobacter/Porphyrobacter group</taxon>
        <taxon>Erythrobacter</taxon>
    </lineage>
</organism>
<reference evidence="3 4" key="1">
    <citation type="submission" date="2020-09" db="EMBL/GenBank/DDBJ databases">
        <authorList>
            <person name="Yoon J.-W."/>
        </authorList>
    </citation>
    <scope>NUCLEOTIDE SEQUENCE [LARGE SCALE GENOMIC DNA]</scope>
    <source>
        <strain evidence="3 4">KMU-140</strain>
    </source>
</reference>
<name>A0ABR8KKG0_9SPHN</name>
<dbReference type="Pfam" id="PF07859">
    <property type="entry name" value="Abhydrolase_3"/>
    <property type="match status" value="1"/>
</dbReference>
<dbReference type="SUPFAM" id="SSF53474">
    <property type="entry name" value="alpha/beta-Hydrolases"/>
    <property type="match status" value="1"/>
</dbReference>
<comment type="caution">
    <text evidence="3">The sequence shown here is derived from an EMBL/GenBank/DDBJ whole genome shotgun (WGS) entry which is preliminary data.</text>
</comment>
<accession>A0ABR8KKG0</accession>
<dbReference type="PANTHER" id="PTHR48081:SF8">
    <property type="entry name" value="ALPHA_BETA HYDROLASE FOLD-3 DOMAIN-CONTAINING PROTEIN-RELATED"/>
    <property type="match status" value="1"/>
</dbReference>
<dbReference type="RefSeq" id="WP_190786354.1">
    <property type="nucleotide sequence ID" value="NZ_JACXLC010000001.1"/>
</dbReference>
<feature type="domain" description="Alpha/beta hydrolase fold-3" evidence="2">
    <location>
        <begin position="88"/>
        <end position="291"/>
    </location>
</feature>
<proteinExistence type="predicted"/>
<dbReference type="Gene3D" id="3.40.50.1820">
    <property type="entry name" value="alpha/beta hydrolase"/>
    <property type="match status" value="1"/>
</dbReference>
<keyword evidence="4" id="KW-1185">Reference proteome</keyword>
<dbReference type="EMBL" id="JACXLC010000001">
    <property type="protein sequence ID" value="MBD2840744.1"/>
    <property type="molecule type" value="Genomic_DNA"/>
</dbReference>